<feature type="region of interest" description="Disordered" evidence="1">
    <location>
        <begin position="36"/>
        <end position="61"/>
    </location>
</feature>
<dbReference type="AlphaFoldDB" id="A0A6N2M034"/>
<reference evidence="2" key="1">
    <citation type="submission" date="2019-03" db="EMBL/GenBank/DDBJ databases">
        <authorList>
            <person name="Mank J."/>
            <person name="Almeida P."/>
        </authorList>
    </citation>
    <scope>NUCLEOTIDE SEQUENCE</scope>
    <source>
        <strain evidence="2">78183</strain>
    </source>
</reference>
<sequence>MWKTARNGTAQYSSDFHEYLAGFLFFQEVELVLKGSQRPGSGGSFPQDSEDTHFPIARGVR</sequence>
<protein>
    <submittedName>
        <fullName evidence="2">Uncharacterized protein</fullName>
    </submittedName>
</protein>
<evidence type="ECO:0000313" key="2">
    <source>
        <dbReference type="EMBL" id="VFU42982.1"/>
    </source>
</evidence>
<name>A0A6N2M034_SALVM</name>
<evidence type="ECO:0000256" key="1">
    <source>
        <dbReference type="SAM" id="MobiDB-lite"/>
    </source>
</evidence>
<proteinExistence type="predicted"/>
<organism evidence="2">
    <name type="scientific">Salix viminalis</name>
    <name type="common">Common osier</name>
    <name type="synonym">Basket willow</name>
    <dbReference type="NCBI Taxonomy" id="40686"/>
    <lineage>
        <taxon>Eukaryota</taxon>
        <taxon>Viridiplantae</taxon>
        <taxon>Streptophyta</taxon>
        <taxon>Embryophyta</taxon>
        <taxon>Tracheophyta</taxon>
        <taxon>Spermatophyta</taxon>
        <taxon>Magnoliopsida</taxon>
        <taxon>eudicotyledons</taxon>
        <taxon>Gunneridae</taxon>
        <taxon>Pentapetalae</taxon>
        <taxon>rosids</taxon>
        <taxon>fabids</taxon>
        <taxon>Malpighiales</taxon>
        <taxon>Salicaceae</taxon>
        <taxon>Saliceae</taxon>
        <taxon>Salix</taxon>
    </lineage>
</organism>
<dbReference type="EMBL" id="CAADRP010001596">
    <property type="protein sequence ID" value="VFU42982.1"/>
    <property type="molecule type" value="Genomic_DNA"/>
</dbReference>
<accession>A0A6N2M034</accession>
<gene>
    <name evidence="2" type="ORF">SVIM_LOCUS261886</name>
</gene>